<accession>A0ABR9WBI9</accession>
<keyword evidence="4" id="KW-1185">Reference proteome</keyword>
<dbReference type="CDD" id="cd07197">
    <property type="entry name" value="nitrilase"/>
    <property type="match status" value="1"/>
</dbReference>
<dbReference type="GO" id="GO:0016787">
    <property type="term" value="F:hydrolase activity"/>
    <property type="evidence" value="ECO:0007669"/>
    <property type="project" value="UniProtKB-KW"/>
</dbReference>
<dbReference type="Gene3D" id="3.60.110.10">
    <property type="entry name" value="Carbon-nitrogen hydrolase"/>
    <property type="match status" value="1"/>
</dbReference>
<dbReference type="InterPro" id="IPR003010">
    <property type="entry name" value="C-N_Hydrolase"/>
</dbReference>
<evidence type="ECO:0000313" key="4">
    <source>
        <dbReference type="Proteomes" id="UP000634134"/>
    </source>
</evidence>
<dbReference type="Proteomes" id="UP000634134">
    <property type="component" value="Unassembled WGS sequence"/>
</dbReference>
<dbReference type="Pfam" id="PF00795">
    <property type="entry name" value="CN_hydrolase"/>
    <property type="match status" value="1"/>
</dbReference>
<dbReference type="PANTHER" id="PTHR43674">
    <property type="entry name" value="NITRILASE C965.09-RELATED"/>
    <property type="match status" value="1"/>
</dbReference>
<dbReference type="InterPro" id="IPR036526">
    <property type="entry name" value="C-N_Hydrolase_sf"/>
</dbReference>
<dbReference type="PROSITE" id="PS50263">
    <property type="entry name" value="CN_HYDROLASE"/>
    <property type="match status" value="1"/>
</dbReference>
<dbReference type="InterPro" id="IPR050345">
    <property type="entry name" value="Aliph_Amidase/BUP"/>
</dbReference>
<evidence type="ECO:0000256" key="1">
    <source>
        <dbReference type="ARBA" id="ARBA00022801"/>
    </source>
</evidence>
<proteinExistence type="predicted"/>
<dbReference type="RefSeq" id="WP_194121024.1">
    <property type="nucleotide sequence ID" value="NZ_JACYGY010000001.1"/>
</dbReference>
<sequence length="247" mass="27370">MIIAAAQTIPKENIEKNLVDHYRLINLAAEYGVNLMLFPELSISGYERELAESLEFIPNDPRLDELRNLSAQKNIIIIAGAPVRLVSQLFIGAFIFHPDGREKIYTKQYLHDGEEIFFTPGENDSLQIIVENEAFSVAICADITNPAHALKAASLNSTIYLASIFYTPNGISEGYKNLQGYATEFSMNVLMSNFGGPSYGFESAGKSGFWNNKGDLIESFEGTGEGLLLVRKTEKSWEAEIVKSSDL</sequence>
<name>A0ABR9WBI9_9BACT</name>
<protein>
    <submittedName>
        <fullName evidence="3">Carbon-nitrogen hydrolase family protein</fullName>
    </submittedName>
</protein>
<keyword evidence="1 3" id="KW-0378">Hydrolase</keyword>
<feature type="domain" description="CN hydrolase" evidence="2">
    <location>
        <begin position="1"/>
        <end position="237"/>
    </location>
</feature>
<organism evidence="3 4">
    <name type="scientific">Dyadobacter subterraneus</name>
    <dbReference type="NCBI Taxonomy" id="2773304"/>
    <lineage>
        <taxon>Bacteria</taxon>
        <taxon>Pseudomonadati</taxon>
        <taxon>Bacteroidota</taxon>
        <taxon>Cytophagia</taxon>
        <taxon>Cytophagales</taxon>
        <taxon>Spirosomataceae</taxon>
        <taxon>Dyadobacter</taxon>
    </lineage>
</organism>
<dbReference type="EMBL" id="JACYGY010000001">
    <property type="protein sequence ID" value="MBE9462851.1"/>
    <property type="molecule type" value="Genomic_DNA"/>
</dbReference>
<evidence type="ECO:0000313" key="3">
    <source>
        <dbReference type="EMBL" id="MBE9462851.1"/>
    </source>
</evidence>
<evidence type="ECO:0000259" key="2">
    <source>
        <dbReference type="PROSITE" id="PS50263"/>
    </source>
</evidence>
<gene>
    <name evidence="3" type="ORF">IEE83_13270</name>
</gene>
<dbReference type="SUPFAM" id="SSF56317">
    <property type="entry name" value="Carbon-nitrogen hydrolase"/>
    <property type="match status" value="1"/>
</dbReference>
<reference evidence="4" key="1">
    <citation type="submission" date="2023-07" db="EMBL/GenBank/DDBJ databases">
        <title>Dyadobacter sp. nov 'subterranea' isolated from contaminted grondwater.</title>
        <authorList>
            <person name="Szabo I."/>
            <person name="Al-Omari J."/>
            <person name="Szerdahelyi S.G."/>
            <person name="Rado J."/>
        </authorList>
    </citation>
    <scope>NUCLEOTIDE SEQUENCE [LARGE SCALE GENOMIC DNA]</scope>
    <source>
        <strain evidence="4">UP-52</strain>
    </source>
</reference>
<comment type="caution">
    <text evidence="3">The sequence shown here is derived from an EMBL/GenBank/DDBJ whole genome shotgun (WGS) entry which is preliminary data.</text>
</comment>
<dbReference type="PANTHER" id="PTHR43674:SF2">
    <property type="entry name" value="BETA-UREIDOPROPIONASE"/>
    <property type="match status" value="1"/>
</dbReference>